<evidence type="ECO:0000256" key="1">
    <source>
        <dbReference type="ARBA" id="ARBA00023172"/>
    </source>
</evidence>
<name>A0A3F2RD90_9STRA</name>
<dbReference type="InterPro" id="IPR052055">
    <property type="entry name" value="Hepadnavirus_pol/RT"/>
</dbReference>
<proteinExistence type="predicted"/>
<dbReference type="OrthoDB" id="126027at2759"/>
<gene>
    <name evidence="2" type="ORF">BBP00_00009213</name>
</gene>
<dbReference type="EMBL" id="MBDO02000585">
    <property type="protein sequence ID" value="RLN53726.1"/>
    <property type="molecule type" value="Genomic_DNA"/>
</dbReference>
<dbReference type="PANTHER" id="PTHR33050">
    <property type="entry name" value="REVERSE TRANSCRIPTASE DOMAIN-CONTAINING PROTEIN"/>
    <property type="match status" value="1"/>
</dbReference>
<evidence type="ECO:0000313" key="3">
    <source>
        <dbReference type="Proteomes" id="UP000277300"/>
    </source>
</evidence>
<dbReference type="Proteomes" id="UP000277300">
    <property type="component" value="Unassembled WGS sequence"/>
</dbReference>
<dbReference type="PANTHER" id="PTHR33050:SF7">
    <property type="entry name" value="RIBONUCLEASE H"/>
    <property type="match status" value="1"/>
</dbReference>
<evidence type="ECO:0008006" key="4">
    <source>
        <dbReference type="Google" id="ProtNLM"/>
    </source>
</evidence>
<reference evidence="2 3" key="1">
    <citation type="submission" date="2018-07" db="EMBL/GenBank/DDBJ databases">
        <title>Genome sequencing of oomycete isolates from Chile give support for New Zealand origin for Phytophthora kernoviae and make available the first Nothophytophthora sp. genome.</title>
        <authorList>
            <person name="Studholme D.J."/>
            <person name="Sanfuentes E."/>
            <person name="Panda P."/>
            <person name="Hill R."/>
            <person name="Sambles C."/>
            <person name="Grant M."/>
            <person name="Williams N.M."/>
            <person name="Mcdougal R.L."/>
        </authorList>
    </citation>
    <scope>NUCLEOTIDE SEQUENCE [LARGE SCALE GENOMIC DNA]</scope>
    <source>
        <strain evidence="2">Chile6</strain>
    </source>
</reference>
<sequence>MDLLEQWPEIIISPFGVVDKGGDDAKISGRTIHDLSYPEGSSINDFTDQDSITKPDYSHCDAVATEILRIKHAHPDAEVHVMAGDVASAFRNIGIHSNSVYLFAGRIEEENVLVIELAAPFGWTGSPGFYEIFSGAIAFMHDAHTNATCPTGFFNYHWIDDHISVAADIGASCCENDRSLRFAMVAVLGANAINTEKFSDWNTRQRVLGLEFDSVAEQVLMPQAKIDKARGVVATAYFSTALTRKAYRSLLGSLRHVATCTRAARPFLQRLRQRERHLHRFRSVPVTEAMKQDLLWWWLVLHTPHLNGVSLEYFNSLPSPDVVIEMDASDFGLCSLDVTAKVALTYPFSPHELDLISEFKTEKANGFDINFRELLSCAFAVHAWGERWSAGVSRSGRPRHIHFRIDNTSAVAWQNKLSSRNPRNPRAQGIIRLLNWWETSLQLRFSVSHVAGVDNARADAGSRSAGNRYPGSGQSLAAHLRAHSVADSTFHQYNGALTKWKIWTSRRGISPWFTGEPMASQVQHISDFILHGFQFGYGSGGLIRSDSILVVFHGVRHFFAASGFEFPIAHPHIPRKHLPMEIPAAIYMDRRGTPACVTTADVSEVIKRATIHVGQDPRRFSSHSLRTGGATNMYRSGTDALTIQFHGRWVSDAFKTYTRLCKESVSTLSANMVAGSREDSTLH</sequence>
<dbReference type="GO" id="GO:0006310">
    <property type="term" value="P:DNA recombination"/>
    <property type="evidence" value="ECO:0007669"/>
    <property type="project" value="UniProtKB-KW"/>
</dbReference>
<comment type="caution">
    <text evidence="2">The sequence shown here is derived from an EMBL/GenBank/DDBJ whole genome shotgun (WGS) entry which is preliminary data.</text>
</comment>
<dbReference type="GO" id="GO:0003677">
    <property type="term" value="F:DNA binding"/>
    <property type="evidence" value="ECO:0007669"/>
    <property type="project" value="InterPro"/>
</dbReference>
<dbReference type="Gene3D" id="1.10.443.10">
    <property type="entry name" value="Intergrase catalytic core"/>
    <property type="match status" value="1"/>
</dbReference>
<dbReference type="GO" id="GO:0015074">
    <property type="term" value="P:DNA integration"/>
    <property type="evidence" value="ECO:0007669"/>
    <property type="project" value="InterPro"/>
</dbReference>
<dbReference type="CDD" id="cd09275">
    <property type="entry name" value="RNase_HI_RT_DIRS1"/>
    <property type="match status" value="1"/>
</dbReference>
<organism evidence="2 3">
    <name type="scientific">Phytophthora kernoviae</name>
    <dbReference type="NCBI Taxonomy" id="325452"/>
    <lineage>
        <taxon>Eukaryota</taxon>
        <taxon>Sar</taxon>
        <taxon>Stramenopiles</taxon>
        <taxon>Oomycota</taxon>
        <taxon>Peronosporomycetes</taxon>
        <taxon>Peronosporales</taxon>
        <taxon>Peronosporaceae</taxon>
        <taxon>Phytophthora</taxon>
    </lineage>
</organism>
<evidence type="ECO:0000313" key="2">
    <source>
        <dbReference type="EMBL" id="RLN53726.1"/>
    </source>
</evidence>
<dbReference type="InterPro" id="IPR043502">
    <property type="entry name" value="DNA/RNA_pol_sf"/>
</dbReference>
<dbReference type="SUPFAM" id="SSF56672">
    <property type="entry name" value="DNA/RNA polymerases"/>
    <property type="match status" value="1"/>
</dbReference>
<accession>A0A3F2RD90</accession>
<dbReference type="SUPFAM" id="SSF56349">
    <property type="entry name" value="DNA breaking-rejoining enzymes"/>
    <property type="match status" value="1"/>
</dbReference>
<keyword evidence="1" id="KW-0233">DNA recombination</keyword>
<protein>
    <recommendedName>
        <fullName evidence="4">Tyr recombinase domain-containing protein</fullName>
    </recommendedName>
</protein>
<dbReference type="InterPro" id="IPR013762">
    <property type="entry name" value="Integrase-like_cat_sf"/>
</dbReference>
<dbReference type="InterPro" id="IPR011010">
    <property type="entry name" value="DNA_brk_join_enz"/>
</dbReference>
<dbReference type="AlphaFoldDB" id="A0A3F2RD90"/>